<keyword evidence="8" id="KW-1185">Reference proteome</keyword>
<organism evidence="7 8">
    <name type="scientific">Kitasatospora cineracea</name>
    <dbReference type="NCBI Taxonomy" id="88074"/>
    <lineage>
        <taxon>Bacteria</taxon>
        <taxon>Bacillati</taxon>
        <taxon>Actinomycetota</taxon>
        <taxon>Actinomycetes</taxon>
        <taxon>Kitasatosporales</taxon>
        <taxon>Streptomycetaceae</taxon>
        <taxon>Kitasatospora</taxon>
    </lineage>
</organism>
<evidence type="ECO:0000256" key="5">
    <source>
        <dbReference type="SAM" id="MobiDB-lite"/>
    </source>
</evidence>
<reference evidence="7 8" key="1">
    <citation type="submission" date="2018-11" db="EMBL/GenBank/DDBJ databases">
        <title>Sequencing the genomes of 1000 actinobacteria strains.</title>
        <authorList>
            <person name="Klenk H.-P."/>
        </authorList>
    </citation>
    <scope>NUCLEOTIDE SEQUENCE [LARGE SCALE GENOMIC DNA]</scope>
    <source>
        <strain evidence="7 8">DSM 44781</strain>
    </source>
</reference>
<dbReference type="Pfam" id="PF00440">
    <property type="entry name" value="TetR_N"/>
    <property type="match status" value="1"/>
</dbReference>
<evidence type="ECO:0000259" key="6">
    <source>
        <dbReference type="PROSITE" id="PS50977"/>
    </source>
</evidence>
<sequence>MAGRTAGRVAGGTAGRAAVEEPGGEPAGNRRGRRSKEEILDATARVMALRGYAGTTISTITAETGLPRSAIYHHFHSKGGLLSAVMARGARGFFAAMRAAHADPPAGGTHRERMAWYLDRTAEVFATNPEFMRLHFLLLLSDEAAEAEVAEMNQQVRDEGRAYMRVMISAAFADQGPEIAEAVAAELDFFTIAGFDGAFIASQADPERTIAAQMARLTDAMVALGEAAVARHKDLAQKAG</sequence>
<evidence type="ECO:0000256" key="2">
    <source>
        <dbReference type="ARBA" id="ARBA00023125"/>
    </source>
</evidence>
<dbReference type="PRINTS" id="PR00455">
    <property type="entry name" value="HTHTETR"/>
</dbReference>
<gene>
    <name evidence="7" type="ORF">EDD38_4377</name>
</gene>
<name>A0A3N4SBJ8_9ACTN</name>
<feature type="domain" description="HTH tetR-type" evidence="6">
    <location>
        <begin position="33"/>
        <end position="93"/>
    </location>
</feature>
<dbReference type="PROSITE" id="PS50977">
    <property type="entry name" value="HTH_TETR_2"/>
    <property type="match status" value="1"/>
</dbReference>
<feature type="region of interest" description="Disordered" evidence="5">
    <location>
        <begin position="1"/>
        <end position="36"/>
    </location>
</feature>
<dbReference type="PANTHER" id="PTHR30055">
    <property type="entry name" value="HTH-TYPE TRANSCRIPTIONAL REGULATOR RUTR"/>
    <property type="match status" value="1"/>
</dbReference>
<dbReference type="AlphaFoldDB" id="A0A3N4SBJ8"/>
<comment type="caution">
    <text evidence="7">The sequence shown here is derived from an EMBL/GenBank/DDBJ whole genome shotgun (WGS) entry which is preliminary data.</text>
</comment>
<evidence type="ECO:0000256" key="4">
    <source>
        <dbReference type="PROSITE-ProRule" id="PRU00335"/>
    </source>
</evidence>
<dbReference type="Gene3D" id="1.10.357.10">
    <property type="entry name" value="Tetracycline Repressor, domain 2"/>
    <property type="match status" value="1"/>
</dbReference>
<evidence type="ECO:0000313" key="7">
    <source>
        <dbReference type="EMBL" id="RPE36010.1"/>
    </source>
</evidence>
<evidence type="ECO:0000256" key="3">
    <source>
        <dbReference type="ARBA" id="ARBA00023163"/>
    </source>
</evidence>
<keyword evidence="3" id="KW-0804">Transcription</keyword>
<dbReference type="InterPro" id="IPR009057">
    <property type="entry name" value="Homeodomain-like_sf"/>
</dbReference>
<proteinExistence type="predicted"/>
<dbReference type="Proteomes" id="UP000266906">
    <property type="component" value="Unassembled WGS sequence"/>
</dbReference>
<accession>A0A3N4SBJ8</accession>
<dbReference type="GO" id="GO:0000976">
    <property type="term" value="F:transcription cis-regulatory region binding"/>
    <property type="evidence" value="ECO:0007669"/>
    <property type="project" value="TreeGrafter"/>
</dbReference>
<protein>
    <submittedName>
        <fullName evidence="7">TetR family transcriptional regulator</fullName>
    </submittedName>
</protein>
<dbReference type="PANTHER" id="PTHR30055:SF234">
    <property type="entry name" value="HTH-TYPE TRANSCRIPTIONAL REGULATOR BETI"/>
    <property type="match status" value="1"/>
</dbReference>
<dbReference type="InterPro" id="IPR050109">
    <property type="entry name" value="HTH-type_TetR-like_transc_reg"/>
</dbReference>
<keyword evidence="2 4" id="KW-0238">DNA-binding</keyword>
<evidence type="ECO:0000313" key="8">
    <source>
        <dbReference type="Proteomes" id="UP000266906"/>
    </source>
</evidence>
<evidence type="ECO:0000256" key="1">
    <source>
        <dbReference type="ARBA" id="ARBA00023015"/>
    </source>
</evidence>
<feature type="DNA-binding region" description="H-T-H motif" evidence="4">
    <location>
        <begin position="56"/>
        <end position="75"/>
    </location>
</feature>
<dbReference type="SUPFAM" id="SSF46689">
    <property type="entry name" value="Homeodomain-like"/>
    <property type="match status" value="1"/>
</dbReference>
<keyword evidence="1" id="KW-0805">Transcription regulation</keyword>
<dbReference type="InterPro" id="IPR001647">
    <property type="entry name" value="HTH_TetR"/>
</dbReference>
<dbReference type="GO" id="GO:0003700">
    <property type="term" value="F:DNA-binding transcription factor activity"/>
    <property type="evidence" value="ECO:0007669"/>
    <property type="project" value="TreeGrafter"/>
</dbReference>
<dbReference type="EMBL" id="RKQG01000001">
    <property type="protein sequence ID" value="RPE36010.1"/>
    <property type="molecule type" value="Genomic_DNA"/>
</dbReference>